<evidence type="ECO:0000313" key="1">
    <source>
        <dbReference type="EMBL" id="KAK3063630.1"/>
    </source>
</evidence>
<reference evidence="1" key="1">
    <citation type="submission" date="2024-09" db="EMBL/GenBank/DDBJ databases">
        <title>Black Yeasts Isolated from many extreme environments.</title>
        <authorList>
            <person name="Coleine C."/>
            <person name="Stajich J.E."/>
            <person name="Selbmann L."/>
        </authorList>
    </citation>
    <scope>NUCLEOTIDE SEQUENCE</scope>
    <source>
        <strain evidence="1">CCFEE 5737</strain>
    </source>
</reference>
<dbReference type="EMBL" id="JAWDJW010006774">
    <property type="protein sequence ID" value="KAK3063630.1"/>
    <property type="molecule type" value="Genomic_DNA"/>
</dbReference>
<accession>A0ACC3D8N5</accession>
<proteinExistence type="predicted"/>
<evidence type="ECO:0000313" key="2">
    <source>
        <dbReference type="Proteomes" id="UP001186974"/>
    </source>
</evidence>
<comment type="caution">
    <text evidence="1">The sequence shown here is derived from an EMBL/GenBank/DDBJ whole genome shotgun (WGS) entry which is preliminary data.</text>
</comment>
<dbReference type="Proteomes" id="UP001186974">
    <property type="component" value="Unassembled WGS sequence"/>
</dbReference>
<organism evidence="1 2">
    <name type="scientific">Coniosporium uncinatum</name>
    <dbReference type="NCBI Taxonomy" id="93489"/>
    <lineage>
        <taxon>Eukaryota</taxon>
        <taxon>Fungi</taxon>
        <taxon>Dikarya</taxon>
        <taxon>Ascomycota</taxon>
        <taxon>Pezizomycotina</taxon>
        <taxon>Dothideomycetes</taxon>
        <taxon>Dothideomycetes incertae sedis</taxon>
        <taxon>Coniosporium</taxon>
    </lineage>
</organism>
<keyword evidence="2" id="KW-1185">Reference proteome</keyword>
<gene>
    <name evidence="1" type="ORF">LTS18_013995</name>
</gene>
<protein>
    <submittedName>
        <fullName evidence="1">Uncharacterized protein</fullName>
    </submittedName>
</protein>
<sequence>MASNLHFGFGGMDWFEGLNKTIESEDSVVDGVTVHAPLHNYKKQGFVMNLSKAPT</sequence>
<name>A0ACC3D8N5_9PEZI</name>